<dbReference type="OrthoDB" id="288014at2"/>
<dbReference type="NCBIfam" id="NF009046">
    <property type="entry name" value="PRK12380.1"/>
    <property type="match status" value="1"/>
</dbReference>
<evidence type="ECO:0000313" key="7">
    <source>
        <dbReference type="Proteomes" id="UP000037315"/>
    </source>
</evidence>
<dbReference type="EMBL" id="LFEJ01000004">
    <property type="protein sequence ID" value="KMV35906.1"/>
    <property type="molecule type" value="Genomic_DNA"/>
</dbReference>
<dbReference type="Proteomes" id="UP000037315">
    <property type="component" value="Unassembled WGS sequence"/>
</dbReference>
<evidence type="ECO:0000256" key="5">
    <source>
        <dbReference type="HAMAP-Rule" id="MF_00213"/>
    </source>
</evidence>
<dbReference type="InterPro" id="IPR000688">
    <property type="entry name" value="HypA/HybF"/>
</dbReference>
<dbReference type="GO" id="GO:0016151">
    <property type="term" value="F:nickel cation binding"/>
    <property type="evidence" value="ECO:0007669"/>
    <property type="project" value="UniProtKB-UniRule"/>
</dbReference>
<feature type="binding site" evidence="5">
    <location>
        <position position="90"/>
    </location>
    <ligand>
        <name>Zn(2+)</name>
        <dbReference type="ChEBI" id="CHEBI:29105"/>
    </ligand>
</feature>
<evidence type="ECO:0000256" key="1">
    <source>
        <dbReference type="ARBA" id="ARBA00010748"/>
    </source>
</evidence>
<comment type="function">
    <text evidence="5">Involved in the maturation of [NiFe] hydrogenases. Required for nickel insertion into the metal center of the hydrogenase.</text>
</comment>
<evidence type="ECO:0000256" key="2">
    <source>
        <dbReference type="ARBA" id="ARBA00022596"/>
    </source>
</evidence>
<keyword evidence="4 5" id="KW-0862">Zinc</keyword>
<dbReference type="Gene3D" id="3.30.2320.80">
    <property type="match status" value="1"/>
</dbReference>
<keyword evidence="3 5" id="KW-0479">Metal-binding</keyword>
<comment type="caution">
    <text evidence="6">The sequence shown here is derived from an EMBL/GenBank/DDBJ whole genome shotgun (WGS) entry which is preliminary data.</text>
</comment>
<name>A0A0J8VRV5_9ENTR</name>
<feature type="binding site" evidence="5">
    <location>
        <position position="76"/>
    </location>
    <ligand>
        <name>Zn(2+)</name>
        <dbReference type="ChEBI" id="CHEBI:29105"/>
    </ligand>
</feature>
<dbReference type="GO" id="GO:0016530">
    <property type="term" value="F:metallochaperone activity"/>
    <property type="evidence" value="ECO:0007669"/>
    <property type="project" value="UniProtKB-ARBA"/>
</dbReference>
<sequence length="116" mass="13177">MHELTLCQRTVEIIEQQAQRLGARRVTGVWLEIGAFSCVEQSALAFCFELVCRDTCAQGCALHLAQQAAECWCHDCEQHVHLLTQRVRRCPQCNGVNLRIVADDGVQIKRLEIEQE</sequence>
<dbReference type="HAMAP" id="MF_00213">
    <property type="entry name" value="HypA_HybF"/>
    <property type="match status" value="1"/>
</dbReference>
<evidence type="ECO:0000313" key="6">
    <source>
        <dbReference type="EMBL" id="KMV35906.1"/>
    </source>
</evidence>
<dbReference type="NCBIfam" id="TIGR00100">
    <property type="entry name" value="hypA"/>
    <property type="match status" value="1"/>
</dbReference>
<dbReference type="PATRIC" id="fig|1656095.3.peg.2780"/>
<keyword evidence="2 5" id="KW-0533">Nickel</keyword>
<dbReference type="GO" id="GO:0008270">
    <property type="term" value="F:zinc ion binding"/>
    <property type="evidence" value="ECO:0007669"/>
    <property type="project" value="UniProtKB-UniRule"/>
</dbReference>
<dbReference type="InterPro" id="IPR020538">
    <property type="entry name" value="Hydgase_Ni_incorp_HypA/HybF_CS"/>
</dbReference>
<dbReference type="RefSeq" id="WP_024559357.1">
    <property type="nucleotide sequence ID" value="NZ_LFEJ01000004.1"/>
</dbReference>
<dbReference type="AlphaFoldDB" id="A0A0J8VRV5"/>
<accession>A0A0J8VRV5</accession>
<dbReference type="PROSITE" id="PS01249">
    <property type="entry name" value="HYPA"/>
    <property type="match status" value="1"/>
</dbReference>
<protein>
    <recommendedName>
        <fullName evidence="5">Hydrogenase maturation factor HypA</fullName>
    </recommendedName>
</protein>
<proteinExistence type="inferred from homology"/>
<dbReference type="NCBIfam" id="NF002979">
    <property type="entry name" value="PRK03681.1"/>
    <property type="match status" value="1"/>
</dbReference>
<comment type="similarity">
    <text evidence="1 5">Belongs to the HypA/HybF family.</text>
</comment>
<dbReference type="PANTHER" id="PTHR34535">
    <property type="entry name" value="HYDROGENASE MATURATION FACTOR HYPA"/>
    <property type="match status" value="1"/>
</dbReference>
<keyword evidence="7" id="KW-1185">Reference proteome</keyword>
<feature type="binding site" evidence="5">
    <location>
        <position position="73"/>
    </location>
    <ligand>
        <name>Zn(2+)</name>
        <dbReference type="ChEBI" id="CHEBI:29105"/>
    </ligand>
</feature>
<feature type="binding site" evidence="5">
    <location>
        <position position="93"/>
    </location>
    <ligand>
        <name>Zn(2+)</name>
        <dbReference type="ChEBI" id="CHEBI:29105"/>
    </ligand>
</feature>
<dbReference type="PIRSF" id="PIRSF004761">
    <property type="entry name" value="Hydrgn_mat_HypA"/>
    <property type="match status" value="1"/>
</dbReference>
<gene>
    <name evidence="5 6" type="primary">hypA</name>
    <name evidence="6" type="ORF">ACH50_03450</name>
</gene>
<dbReference type="GO" id="GO:0051604">
    <property type="term" value="P:protein maturation"/>
    <property type="evidence" value="ECO:0007669"/>
    <property type="project" value="InterPro"/>
</dbReference>
<dbReference type="STRING" id="1121863.GCA_000621185_02889"/>
<dbReference type="PANTHER" id="PTHR34535:SF3">
    <property type="entry name" value="HYDROGENASE MATURATION FACTOR HYPA"/>
    <property type="match status" value="1"/>
</dbReference>
<organism evidence="6 7">
    <name type="scientific">Franconibacter pulveris</name>
    <dbReference type="NCBI Taxonomy" id="435910"/>
    <lineage>
        <taxon>Bacteria</taxon>
        <taxon>Pseudomonadati</taxon>
        <taxon>Pseudomonadota</taxon>
        <taxon>Gammaproteobacteria</taxon>
        <taxon>Enterobacterales</taxon>
        <taxon>Enterobacteriaceae</taxon>
        <taxon>Franconibacter</taxon>
    </lineage>
</organism>
<evidence type="ECO:0000256" key="3">
    <source>
        <dbReference type="ARBA" id="ARBA00022723"/>
    </source>
</evidence>
<evidence type="ECO:0000256" key="4">
    <source>
        <dbReference type="ARBA" id="ARBA00022833"/>
    </source>
</evidence>
<dbReference type="Pfam" id="PF01155">
    <property type="entry name" value="HypA"/>
    <property type="match status" value="1"/>
</dbReference>
<reference evidence="6 7" key="1">
    <citation type="submission" date="2015-06" db="EMBL/GenBank/DDBJ databases">
        <title>Genome sequencing of Cronobacter sp. strain DJ34 isolated from petroleum contaminated sludge of Duliajan Oil Fields, Assam, India.</title>
        <authorList>
            <person name="Pal S."/>
            <person name="Banerjee T.D."/>
            <person name="Roy A."/>
            <person name="Sar P."/>
            <person name="Kazy S.K."/>
        </authorList>
    </citation>
    <scope>NUCLEOTIDE SEQUENCE [LARGE SCALE GENOMIC DNA]</scope>
    <source>
        <strain evidence="6 7">DJ34</strain>
    </source>
</reference>
<feature type="binding site" evidence="5">
    <location>
        <position position="2"/>
    </location>
    <ligand>
        <name>Ni(2+)</name>
        <dbReference type="ChEBI" id="CHEBI:49786"/>
    </ligand>
</feature>
<dbReference type="FunFam" id="3.30.2320.80:FF:000001">
    <property type="entry name" value="Hydrogenase maturation factor HypA"/>
    <property type="match status" value="1"/>
</dbReference>